<evidence type="ECO:0008006" key="9">
    <source>
        <dbReference type="Google" id="ProtNLM"/>
    </source>
</evidence>
<feature type="compositionally biased region" description="Acidic residues" evidence="6">
    <location>
        <begin position="219"/>
        <end position="234"/>
    </location>
</feature>
<reference evidence="7" key="1">
    <citation type="journal article" date="2020" name="Stud. Mycol.">
        <title>101 Dothideomycetes genomes: a test case for predicting lifestyles and emergence of pathogens.</title>
        <authorList>
            <person name="Haridas S."/>
            <person name="Albert R."/>
            <person name="Binder M."/>
            <person name="Bloem J."/>
            <person name="Labutti K."/>
            <person name="Salamov A."/>
            <person name="Andreopoulos B."/>
            <person name="Baker S."/>
            <person name="Barry K."/>
            <person name="Bills G."/>
            <person name="Bluhm B."/>
            <person name="Cannon C."/>
            <person name="Castanera R."/>
            <person name="Culley D."/>
            <person name="Daum C."/>
            <person name="Ezra D."/>
            <person name="Gonzalez J."/>
            <person name="Henrissat B."/>
            <person name="Kuo A."/>
            <person name="Liang C."/>
            <person name="Lipzen A."/>
            <person name="Lutzoni F."/>
            <person name="Magnuson J."/>
            <person name="Mondo S."/>
            <person name="Nolan M."/>
            <person name="Ohm R."/>
            <person name="Pangilinan J."/>
            <person name="Park H.-J."/>
            <person name="Ramirez L."/>
            <person name="Alfaro M."/>
            <person name="Sun H."/>
            <person name="Tritt A."/>
            <person name="Yoshinaga Y."/>
            <person name="Zwiers L.-H."/>
            <person name="Turgeon B."/>
            <person name="Goodwin S."/>
            <person name="Spatafora J."/>
            <person name="Crous P."/>
            <person name="Grigoriev I."/>
        </authorList>
    </citation>
    <scope>NUCLEOTIDE SEQUENCE</scope>
    <source>
        <strain evidence="7">ATCC 36951</strain>
    </source>
</reference>
<evidence type="ECO:0000256" key="3">
    <source>
        <dbReference type="ARBA" id="ARBA00022737"/>
    </source>
</evidence>
<comment type="subcellular location">
    <subcellularLocation>
        <location evidence="1">Nucleus</location>
    </subcellularLocation>
</comment>
<dbReference type="GO" id="GO:0043124">
    <property type="term" value="P:negative regulation of canonical NF-kappaB signal transduction"/>
    <property type="evidence" value="ECO:0007669"/>
    <property type="project" value="InterPro"/>
</dbReference>
<evidence type="ECO:0000256" key="1">
    <source>
        <dbReference type="ARBA" id="ARBA00004123"/>
    </source>
</evidence>
<keyword evidence="4" id="KW-0040">ANK repeat</keyword>
<sequence length="444" mass="51444">MHLLVAELHCSRPGAACVFRVPCSIDVSLTRMSYIFSPLHRANLTSLSTLSSLANQPYSQIVRERCRDLTNNPPTIPAQHGTHSNYSTWRWLQTKTRASTASPISKADRQAATIILERLPSRSQDPKTLRQDLKVLANLLLCNGYHREKLRPAGRPCRPQMRETVANWELIIREENLRASARAFHGRSSNARPKEEKRPGSEERKFKREDEEQNQSFTEPEDASETDYEDDDYPDFSSGARRNFSEHEDFLRREKERCEEARRQSQRERAEQKESKARAERERAKREQEEEAKHRQRAETPPQSQPRRTSTEDWDSSWATYRKRWNATEILARDANATLADLEKVFPWPLRNIQQLGLCKCKLDALFEKEVEAFFRHIVPQQQTAGVAVDDKKVILKALRKEAVNWHPDKVLVRFPVGAVPKALWELATKVTQVLTKLMVLFRG</sequence>
<keyword evidence="2" id="KW-0597">Phosphoprotein</keyword>
<dbReference type="RefSeq" id="XP_033672797.1">
    <property type="nucleotide sequence ID" value="XM_033811559.1"/>
</dbReference>
<evidence type="ECO:0000313" key="7">
    <source>
        <dbReference type="EMBL" id="KAF2171908.1"/>
    </source>
</evidence>
<keyword evidence="5" id="KW-0539">Nucleus</keyword>
<dbReference type="EMBL" id="ML993582">
    <property type="protein sequence ID" value="KAF2171908.1"/>
    <property type="molecule type" value="Genomic_DNA"/>
</dbReference>
<evidence type="ECO:0000256" key="4">
    <source>
        <dbReference type="ARBA" id="ARBA00023043"/>
    </source>
</evidence>
<dbReference type="InterPro" id="IPR038753">
    <property type="entry name" value="NFKBIL1"/>
</dbReference>
<feature type="region of interest" description="Disordered" evidence="6">
    <location>
        <begin position="182"/>
        <end position="313"/>
    </location>
</feature>
<feature type="compositionally biased region" description="Basic and acidic residues" evidence="6">
    <location>
        <begin position="192"/>
        <end position="210"/>
    </location>
</feature>
<dbReference type="GO" id="GO:0005634">
    <property type="term" value="C:nucleus"/>
    <property type="evidence" value="ECO:0007669"/>
    <property type="project" value="UniProtKB-SubCell"/>
</dbReference>
<organism evidence="7 8">
    <name type="scientific">Zasmidium cellare ATCC 36951</name>
    <dbReference type="NCBI Taxonomy" id="1080233"/>
    <lineage>
        <taxon>Eukaryota</taxon>
        <taxon>Fungi</taxon>
        <taxon>Dikarya</taxon>
        <taxon>Ascomycota</taxon>
        <taxon>Pezizomycotina</taxon>
        <taxon>Dothideomycetes</taxon>
        <taxon>Dothideomycetidae</taxon>
        <taxon>Mycosphaerellales</taxon>
        <taxon>Mycosphaerellaceae</taxon>
        <taxon>Zasmidium</taxon>
    </lineage>
</organism>
<evidence type="ECO:0000256" key="5">
    <source>
        <dbReference type="ARBA" id="ARBA00023242"/>
    </source>
</evidence>
<evidence type="ECO:0000256" key="6">
    <source>
        <dbReference type="SAM" id="MobiDB-lite"/>
    </source>
</evidence>
<dbReference type="GeneID" id="54564831"/>
<accession>A0A6A6D0G0</accession>
<evidence type="ECO:0000313" key="8">
    <source>
        <dbReference type="Proteomes" id="UP000799537"/>
    </source>
</evidence>
<evidence type="ECO:0000256" key="2">
    <source>
        <dbReference type="ARBA" id="ARBA00022553"/>
    </source>
</evidence>
<dbReference type="PANTHER" id="PTHR15263">
    <property type="entry name" value="I-KAPPA-B-LIKE PROTEIN IKBL"/>
    <property type="match status" value="1"/>
</dbReference>
<keyword evidence="8" id="KW-1185">Reference proteome</keyword>
<name>A0A6A6D0G0_ZASCE</name>
<gene>
    <name evidence="7" type="ORF">M409DRAFT_50523</name>
</gene>
<feature type="compositionally biased region" description="Basic and acidic residues" evidence="6">
    <location>
        <begin position="243"/>
        <end position="293"/>
    </location>
</feature>
<dbReference type="AlphaFoldDB" id="A0A6A6D0G0"/>
<proteinExistence type="predicted"/>
<dbReference type="Proteomes" id="UP000799537">
    <property type="component" value="Unassembled WGS sequence"/>
</dbReference>
<protein>
    <recommendedName>
        <fullName evidence="9">J domain-containing protein</fullName>
    </recommendedName>
</protein>
<keyword evidence="3" id="KW-0677">Repeat</keyword>
<dbReference type="PANTHER" id="PTHR15263:SF1">
    <property type="entry name" value="NF-KAPPA-B INHIBITOR-LIKE PROTEIN 1"/>
    <property type="match status" value="1"/>
</dbReference>